<evidence type="ECO:0000256" key="4">
    <source>
        <dbReference type="ARBA" id="ARBA00022679"/>
    </source>
</evidence>
<evidence type="ECO:0000256" key="1">
    <source>
        <dbReference type="ARBA" id="ARBA00001541"/>
    </source>
</evidence>
<keyword evidence="4 7" id="KW-0808">Transferase</keyword>
<comment type="catalytic activity">
    <reaction evidence="1">
        <text>L-glutamyl-[protein] + S-adenosyl-L-methionine = [protein]-L-glutamate 5-O-methyl ester + S-adenosyl-L-homocysteine</text>
        <dbReference type="Rhea" id="RHEA:24452"/>
        <dbReference type="Rhea" id="RHEA-COMP:10208"/>
        <dbReference type="Rhea" id="RHEA-COMP:10311"/>
        <dbReference type="ChEBI" id="CHEBI:29973"/>
        <dbReference type="ChEBI" id="CHEBI:57856"/>
        <dbReference type="ChEBI" id="CHEBI:59789"/>
        <dbReference type="ChEBI" id="CHEBI:82795"/>
        <dbReference type="EC" id="2.1.1.80"/>
    </reaction>
</comment>
<keyword evidence="8" id="KW-1185">Reference proteome</keyword>
<dbReference type="GO" id="GO:0008983">
    <property type="term" value="F:protein-glutamate O-methyltransferase activity"/>
    <property type="evidence" value="ECO:0007669"/>
    <property type="project" value="UniProtKB-EC"/>
</dbReference>
<dbReference type="PRINTS" id="PR00996">
    <property type="entry name" value="CHERMTFRASE"/>
</dbReference>
<dbReference type="STRING" id="1121307.CLCY_1c02400"/>
<dbReference type="PROSITE" id="PS50123">
    <property type="entry name" value="CHER"/>
    <property type="match status" value="1"/>
</dbReference>
<dbReference type="PANTHER" id="PTHR24422:SF19">
    <property type="entry name" value="CHEMOTAXIS PROTEIN METHYLTRANSFERASE"/>
    <property type="match status" value="1"/>
</dbReference>
<dbReference type="SMART" id="SM00138">
    <property type="entry name" value="MeTrc"/>
    <property type="match status" value="1"/>
</dbReference>
<evidence type="ECO:0000259" key="6">
    <source>
        <dbReference type="PROSITE" id="PS50123"/>
    </source>
</evidence>
<dbReference type="Gene3D" id="3.40.50.150">
    <property type="entry name" value="Vaccinia Virus protein VP39"/>
    <property type="match status" value="1"/>
</dbReference>
<organism evidence="7 8">
    <name type="scientific">Clostridium cylindrosporum DSM 605</name>
    <dbReference type="NCBI Taxonomy" id="1121307"/>
    <lineage>
        <taxon>Bacteria</taxon>
        <taxon>Bacillati</taxon>
        <taxon>Bacillota</taxon>
        <taxon>Clostridia</taxon>
        <taxon>Eubacteriales</taxon>
        <taxon>Clostridiaceae</taxon>
        <taxon>Clostridium</taxon>
    </lineage>
</organism>
<reference evidence="7 8" key="1">
    <citation type="submission" date="2015-06" db="EMBL/GenBank/DDBJ databases">
        <title>Draft genome sequence of the purine-degrading Clostridium cylindrosporum HC-1 (DSM 605).</title>
        <authorList>
            <person name="Poehlein A."/>
            <person name="Schiel-Bengelsdorf B."/>
            <person name="Bengelsdorf F."/>
            <person name="Daniel R."/>
            <person name="Duerre P."/>
        </authorList>
    </citation>
    <scope>NUCLEOTIDE SEQUENCE [LARGE SCALE GENOMIC DNA]</scope>
    <source>
        <strain evidence="7 8">DSM 605</strain>
    </source>
</reference>
<dbReference type="PIRSF" id="PIRSF000410">
    <property type="entry name" value="CheR"/>
    <property type="match status" value="1"/>
</dbReference>
<dbReference type="InterPro" id="IPR000780">
    <property type="entry name" value="CheR_MeTrfase"/>
</dbReference>
<keyword evidence="5" id="KW-0949">S-adenosyl-L-methionine</keyword>
<dbReference type="AlphaFoldDB" id="A0A0J8FZM0"/>
<dbReference type="InterPro" id="IPR029063">
    <property type="entry name" value="SAM-dependent_MTases_sf"/>
</dbReference>
<dbReference type="EC" id="2.1.1.80" evidence="2"/>
<dbReference type="Proteomes" id="UP000036756">
    <property type="component" value="Unassembled WGS sequence"/>
</dbReference>
<keyword evidence="3 7" id="KW-0489">Methyltransferase</keyword>
<dbReference type="InterPro" id="IPR022642">
    <property type="entry name" value="CheR_C"/>
</dbReference>
<gene>
    <name evidence="7" type="primary">cheR</name>
    <name evidence="7" type="ORF">CLCY_1c02400</name>
</gene>
<feature type="domain" description="CheR-type methyltransferase" evidence="6">
    <location>
        <begin position="3"/>
        <end position="276"/>
    </location>
</feature>
<protein>
    <recommendedName>
        <fullName evidence="2">protein-glutamate O-methyltransferase</fullName>
        <ecNumber evidence="2">2.1.1.80</ecNumber>
    </recommendedName>
</protein>
<comment type="caution">
    <text evidence="7">The sequence shown here is derived from an EMBL/GenBank/DDBJ whole genome shotgun (WGS) entry which is preliminary data.</text>
</comment>
<evidence type="ECO:0000256" key="3">
    <source>
        <dbReference type="ARBA" id="ARBA00022603"/>
    </source>
</evidence>
<name>A0A0J8FZM0_CLOCY</name>
<dbReference type="InterPro" id="IPR022641">
    <property type="entry name" value="CheR_N"/>
</dbReference>
<dbReference type="InterPro" id="IPR036804">
    <property type="entry name" value="CheR_N_sf"/>
</dbReference>
<proteinExistence type="predicted"/>
<evidence type="ECO:0000313" key="8">
    <source>
        <dbReference type="Proteomes" id="UP000036756"/>
    </source>
</evidence>
<evidence type="ECO:0000313" key="7">
    <source>
        <dbReference type="EMBL" id="KMT21006.1"/>
    </source>
</evidence>
<dbReference type="InterPro" id="IPR026024">
    <property type="entry name" value="Chemotaxis_MeTrfase_CheR"/>
</dbReference>
<evidence type="ECO:0000256" key="5">
    <source>
        <dbReference type="ARBA" id="ARBA00022691"/>
    </source>
</evidence>
<dbReference type="SUPFAM" id="SSF47757">
    <property type="entry name" value="Chemotaxis receptor methyltransferase CheR, N-terminal domain"/>
    <property type="match status" value="1"/>
</dbReference>
<dbReference type="InterPro" id="IPR050903">
    <property type="entry name" value="Bact_Chemotaxis_MeTrfase"/>
</dbReference>
<accession>A0A0J8FZM0</accession>
<dbReference type="PANTHER" id="PTHR24422">
    <property type="entry name" value="CHEMOTAXIS PROTEIN METHYLTRANSFERASE"/>
    <property type="match status" value="1"/>
</dbReference>
<sequence length="276" mass="32728">MANINHMLTISNMEFERLCQYIKRYYGINLYNKRNIIEGRLSGYILERGYKGFGEYLEKVFNDHTGKEISFLVEKLTTNHTYFMREWEHFEYYKNKVLPYFSNILKERDLRVWSAGCSSGEEPYTLAMINKDYFKGKGGAWDTKILATDISDKVIAQGVKGVYTEENIKDLKPEWKREYLNNVGNGNYAISDEIKKEVIFRSFNLMEQNFPFKKKFHVIFCRNVMIYFDTSTKVKLINKFYESTEVGGYLFIGHSESLAYHNTNYKYIMPAVYRKE</sequence>
<dbReference type="SUPFAM" id="SSF53335">
    <property type="entry name" value="S-adenosyl-L-methionine-dependent methyltransferases"/>
    <property type="match status" value="1"/>
</dbReference>
<dbReference type="GO" id="GO:0032259">
    <property type="term" value="P:methylation"/>
    <property type="evidence" value="ECO:0007669"/>
    <property type="project" value="UniProtKB-KW"/>
</dbReference>
<dbReference type="EMBL" id="LFVU01000028">
    <property type="protein sequence ID" value="KMT21006.1"/>
    <property type="molecule type" value="Genomic_DNA"/>
</dbReference>
<evidence type="ECO:0000256" key="2">
    <source>
        <dbReference type="ARBA" id="ARBA00012534"/>
    </source>
</evidence>
<dbReference type="Gene3D" id="1.10.155.10">
    <property type="entry name" value="Chemotaxis receptor methyltransferase CheR, N-terminal domain"/>
    <property type="match status" value="1"/>
</dbReference>
<dbReference type="PATRIC" id="fig|1121307.3.peg.603"/>
<dbReference type="Pfam" id="PF01739">
    <property type="entry name" value="CheR"/>
    <property type="match status" value="1"/>
</dbReference>
<dbReference type="Pfam" id="PF03705">
    <property type="entry name" value="CheR_N"/>
    <property type="match status" value="1"/>
</dbReference>